<name>A0A077Y8E9_PLAYE</name>
<dbReference type="OMA" id="QDGKTQD"/>
<proteinExistence type="predicted"/>
<evidence type="ECO:0000256" key="1">
    <source>
        <dbReference type="SAM" id="MobiDB-lite"/>
    </source>
</evidence>
<organism evidence="2 5">
    <name type="scientific">Plasmodium yoelii</name>
    <dbReference type="NCBI Taxonomy" id="5861"/>
    <lineage>
        <taxon>Eukaryota</taxon>
        <taxon>Sar</taxon>
        <taxon>Alveolata</taxon>
        <taxon>Apicomplexa</taxon>
        <taxon>Aconoidasida</taxon>
        <taxon>Haemosporida</taxon>
        <taxon>Plasmodiidae</taxon>
        <taxon>Plasmodium</taxon>
        <taxon>Plasmodium (Vinckeia)</taxon>
    </lineage>
</organism>
<dbReference type="VEuPathDB" id="PlasmoDB:PYYM_0914600"/>
<evidence type="ECO:0000313" key="3">
    <source>
        <dbReference type="EMBL" id="VTZ78342.1"/>
    </source>
</evidence>
<dbReference type="GeneID" id="3789967"/>
<dbReference type="VEuPathDB" id="PlasmoDB:PY00472"/>
<accession>A0A077Y8E9</accession>
<evidence type="ECO:0000313" key="4">
    <source>
        <dbReference type="Proteomes" id="UP000072874"/>
    </source>
</evidence>
<feature type="compositionally biased region" description="Polar residues" evidence="1">
    <location>
        <begin position="39"/>
        <end position="52"/>
    </location>
</feature>
<dbReference type="EMBL" id="LM993663">
    <property type="protein sequence ID" value="VTZ78342.1"/>
    <property type="molecule type" value="Genomic_DNA"/>
</dbReference>
<reference evidence="2" key="2">
    <citation type="submission" date="2014-05" db="EMBL/GenBank/DDBJ databases">
        <authorList>
            <person name="Aslett A.Martin."/>
            <person name="De Silva Nishadi"/>
        </authorList>
    </citation>
    <scope>NUCLEOTIDE SEQUENCE</scope>
    <source>
        <strain evidence="2">YM</strain>
    </source>
</reference>
<reference evidence="3" key="3">
    <citation type="submission" date="2014-05" db="EMBL/GenBank/DDBJ databases">
        <authorList>
            <person name="Aslett M.A."/>
            <person name="De Silva N."/>
        </authorList>
    </citation>
    <scope>NUCLEOTIDE SEQUENCE</scope>
    <source>
        <strain evidence="3">17X</strain>
    </source>
</reference>
<evidence type="ECO:0000313" key="5">
    <source>
        <dbReference type="Proteomes" id="UP000072904"/>
    </source>
</evidence>
<dbReference type="Proteomes" id="UP000072874">
    <property type="component" value="Chromosome 9"/>
</dbReference>
<reference evidence="4 5" key="1">
    <citation type="journal article" date="2014" name="BMC Biol.">
        <title>A comprehensive evaluation of rodent malaria parasite genomes and gene expression.</title>
        <authorList>
            <person name="Otto T.D."/>
            <person name="Bohme U."/>
            <person name="Jackson A.P."/>
            <person name="Hunt M."/>
            <person name="Franke-Fayard B."/>
            <person name="Hoeijmakers W.A."/>
            <person name="Religa A.A."/>
            <person name="Robertson L."/>
            <person name="Sanders M."/>
            <person name="Ogun S.A."/>
            <person name="Cunningham D."/>
            <person name="Erhart A."/>
            <person name="Billker O."/>
            <person name="Khan S.M."/>
            <person name="Stunnenberg H.G."/>
            <person name="Langhorne J."/>
            <person name="Holder A.A."/>
            <person name="Waters A.P."/>
            <person name="Newbold C.I."/>
            <person name="Pain A."/>
            <person name="Berriman M."/>
            <person name="Janse C.J."/>
        </authorList>
    </citation>
    <scope>NUCLEOTIDE SEQUENCE [LARGE SCALE GENOMIC DNA]</scope>
    <source>
        <strain evidence="3 4">17X</strain>
        <strain evidence="2 5">YM</strain>
    </source>
</reference>
<dbReference type="SUPFAM" id="SSF82185">
    <property type="entry name" value="Histone H3 K4-specific methyltransferase SET7/9 N-terminal domain"/>
    <property type="match status" value="1"/>
</dbReference>
<dbReference type="KEGG" id="pyo:PY17X_0915100"/>
<dbReference type="AlphaFoldDB" id="A0A077Y8E9"/>
<gene>
    <name evidence="3" type="ORF">PY17X_0915100</name>
    <name evidence="2" type="ORF">PYYM_0914600</name>
</gene>
<protein>
    <submittedName>
        <fullName evidence="2">Uncharacterized protein</fullName>
    </submittedName>
</protein>
<dbReference type="VEuPathDB" id="PlasmoDB:PY17X_0915100"/>
<evidence type="ECO:0000313" key="2">
    <source>
        <dbReference type="EMBL" id="CDU17925.1"/>
    </source>
</evidence>
<sequence>MSETVKTGLFYRDYALYVGEYIVCDEGNRDKDILEENKGTPSKISGETNTSKGNEKKENIIIEKKIDEKKNGYDNYKTKEESEKCCEIKEQLIILQGNGKYIKHNEIYTGLFIKNEYRNGIWVKYKNIHNLFVYMNLYDDVINKYNDNNIKQNGVEKLKNFLYVPLKEVNIYIGEFDNNMFNGFSLYYFYPFLYIGYFVNNSMNGYGYMFYVPSISDDDFICCPGKKNNIFFSNNYFSFLSLESCNSQNSYINNLNNKEKTKLQSGEVHCNHIPENNNNTASHNLLYNVYERIENIIKKKRNTNLGSPNEQNISTIDEQNISSIDEQNMKIVQKNKEAYFIEKIEEDIFKNFKLKIRRKNKLYKIKKIFDENKKENIFDILKYISHDNLIFQGYFYNGTYSTHLKRQILYKKKFLELYKNKFVQKIEAIQKDILNGLSHDDLNINKYNSLYIFENKTKNNDLPLPNNTKAYLKGVDTEEKEGISKPIDNEDILSQTFVNIIDLNLVKHIFELINDKNIEYNVEIVTDKKIFKYKNIFNELNINDEKTNYFNKCTLNLTGYYQLVVLNFKCKSEKTINLCTSKENIQSVYKIKMFLISSDKSSIIKYNTFDLFYIFVYIKTSDKKIKNKNVKKKK</sequence>
<dbReference type="RefSeq" id="XP_724641.1">
    <property type="nucleotide sequence ID" value="XM_719548.1"/>
</dbReference>
<dbReference type="OrthoDB" id="370595at2759"/>
<dbReference type="VEuPathDB" id="PlasmoDB:Py17XNL_000900175"/>
<dbReference type="EMBL" id="LK934637">
    <property type="protein sequence ID" value="CDU17925.1"/>
    <property type="molecule type" value="Genomic_DNA"/>
</dbReference>
<reference evidence="3" key="4">
    <citation type="submission" date="2019-05" db="EMBL/GenBank/DDBJ databases">
        <authorList>
            <consortium name="Pathogen Informatics"/>
        </authorList>
    </citation>
    <scope>NUCLEOTIDE SEQUENCE</scope>
    <source>
        <strain evidence="3">17X</strain>
    </source>
</reference>
<feature type="region of interest" description="Disordered" evidence="1">
    <location>
        <begin position="33"/>
        <end position="52"/>
    </location>
</feature>
<dbReference type="Proteomes" id="UP000072904">
    <property type="component" value="Chromosome 9"/>
</dbReference>